<accession>A0A9D1M5Z8</accession>
<dbReference type="Pfam" id="PF13763">
    <property type="entry name" value="DUF4167"/>
    <property type="match status" value="1"/>
</dbReference>
<reference evidence="3" key="1">
    <citation type="submission" date="2020-10" db="EMBL/GenBank/DDBJ databases">
        <authorList>
            <person name="Gilroy R."/>
        </authorList>
    </citation>
    <scope>NUCLEOTIDE SEQUENCE</scope>
    <source>
        <strain evidence="3">ChiW3-316</strain>
    </source>
</reference>
<proteinExistence type="predicted"/>
<feature type="compositionally biased region" description="Low complexity" evidence="1">
    <location>
        <begin position="83"/>
        <end position="118"/>
    </location>
</feature>
<name>A0A9D1M5Z8_9PROT</name>
<gene>
    <name evidence="3" type="ORF">IAD20_08765</name>
</gene>
<feature type="compositionally biased region" description="Basic residues" evidence="1">
    <location>
        <begin position="178"/>
        <end position="191"/>
    </location>
</feature>
<organism evidence="3 4">
    <name type="scientific">Candidatus Scatocola faecipullorum</name>
    <dbReference type="NCBI Taxonomy" id="2840917"/>
    <lineage>
        <taxon>Bacteria</taxon>
        <taxon>Pseudomonadati</taxon>
        <taxon>Pseudomonadota</taxon>
        <taxon>Alphaproteobacteria</taxon>
        <taxon>Rhodospirillales</taxon>
        <taxon>Rhodospirillaceae</taxon>
        <taxon>Rhodospirillaceae incertae sedis</taxon>
        <taxon>Candidatus Scatocola</taxon>
    </lineage>
</organism>
<feature type="region of interest" description="Disordered" evidence="1">
    <location>
        <begin position="163"/>
        <end position="191"/>
    </location>
</feature>
<evidence type="ECO:0000256" key="1">
    <source>
        <dbReference type="SAM" id="MobiDB-lite"/>
    </source>
</evidence>
<reference evidence="3" key="2">
    <citation type="journal article" date="2021" name="PeerJ">
        <title>Extensive microbial diversity within the chicken gut microbiome revealed by metagenomics and culture.</title>
        <authorList>
            <person name="Gilroy R."/>
            <person name="Ravi A."/>
            <person name="Getino M."/>
            <person name="Pursley I."/>
            <person name="Horton D.L."/>
            <person name="Alikhan N.F."/>
            <person name="Baker D."/>
            <person name="Gharbi K."/>
            <person name="Hall N."/>
            <person name="Watson M."/>
            <person name="Adriaenssens E.M."/>
            <person name="Foster-Nyarko E."/>
            <person name="Jarju S."/>
            <person name="Secka A."/>
            <person name="Antonio M."/>
            <person name="Oren A."/>
            <person name="Chaudhuri R.R."/>
            <person name="La Ragione R."/>
            <person name="Hildebrand F."/>
            <person name="Pallen M.J."/>
        </authorList>
    </citation>
    <scope>NUCLEOTIDE SEQUENCE</scope>
    <source>
        <strain evidence="3">ChiW3-316</strain>
    </source>
</reference>
<sequence length="191" mass="21104">MKRTNNKFRNNNYNNQIYSLNYKFDSNSIAGKVSGTALDLIKRYNELAKEAHTNNDYVSAEVFRQYAEHYRKIVTEINEKKNQNQNARNNNGQQPAADAAETPAENAVRPAEETVAAPAAEAPARLVSVTAIETPQAAPAEEKTMSAAASEKKSFTVIEIPTSEAQTLNKTEDGTPAKPKRTYRRKVAAAE</sequence>
<dbReference type="EMBL" id="DVNC01000061">
    <property type="protein sequence ID" value="HIU54153.1"/>
    <property type="molecule type" value="Genomic_DNA"/>
</dbReference>
<evidence type="ECO:0000259" key="2">
    <source>
        <dbReference type="Pfam" id="PF13763"/>
    </source>
</evidence>
<dbReference type="AlphaFoldDB" id="A0A9D1M5Z8"/>
<evidence type="ECO:0000313" key="4">
    <source>
        <dbReference type="Proteomes" id="UP000824107"/>
    </source>
</evidence>
<dbReference type="InterPro" id="IPR025430">
    <property type="entry name" value="DUF4167"/>
</dbReference>
<evidence type="ECO:0000313" key="3">
    <source>
        <dbReference type="EMBL" id="HIU54153.1"/>
    </source>
</evidence>
<dbReference type="Proteomes" id="UP000824107">
    <property type="component" value="Unassembled WGS sequence"/>
</dbReference>
<feature type="region of interest" description="Disordered" evidence="1">
    <location>
        <begin position="79"/>
        <end position="118"/>
    </location>
</feature>
<comment type="caution">
    <text evidence="3">The sequence shown here is derived from an EMBL/GenBank/DDBJ whole genome shotgun (WGS) entry which is preliminary data.</text>
</comment>
<feature type="domain" description="DUF4167" evidence="2">
    <location>
        <begin position="9"/>
        <end position="79"/>
    </location>
</feature>
<protein>
    <submittedName>
        <fullName evidence="3">DUF4167 domain-containing protein</fullName>
    </submittedName>
</protein>